<dbReference type="SUPFAM" id="SSF52540">
    <property type="entry name" value="P-loop containing nucleoside triphosphate hydrolases"/>
    <property type="match status" value="1"/>
</dbReference>
<dbReference type="InterPro" id="IPR019987">
    <property type="entry name" value="GTP-bd_ribosome_bio_YsxC"/>
</dbReference>
<dbReference type="PANTHER" id="PTHR11649">
    <property type="entry name" value="MSS1/TRME-RELATED GTP-BINDING PROTEIN"/>
    <property type="match status" value="1"/>
</dbReference>
<comment type="caution">
    <text evidence="12">The sequence shown here is derived from an EMBL/GenBank/DDBJ whole genome shotgun (WGS) entry which is preliminary data.</text>
</comment>
<dbReference type="GO" id="GO:0000917">
    <property type="term" value="P:division septum assembly"/>
    <property type="evidence" value="ECO:0007669"/>
    <property type="project" value="UniProtKB-KW"/>
</dbReference>
<keyword evidence="8 10" id="KW-0717">Septation</keyword>
<evidence type="ECO:0000256" key="6">
    <source>
        <dbReference type="ARBA" id="ARBA00022842"/>
    </source>
</evidence>
<keyword evidence="4" id="KW-0479">Metal-binding</keyword>
<feature type="domain" description="EngB-type G" evidence="11">
    <location>
        <begin position="44"/>
        <end position="227"/>
    </location>
</feature>
<evidence type="ECO:0000256" key="2">
    <source>
        <dbReference type="ARBA" id="ARBA00009638"/>
    </source>
</evidence>
<dbReference type="PANTHER" id="PTHR11649:SF13">
    <property type="entry name" value="ENGB-TYPE G DOMAIN-CONTAINING PROTEIN"/>
    <property type="match status" value="1"/>
</dbReference>
<dbReference type="GO" id="GO:0005829">
    <property type="term" value="C:cytosol"/>
    <property type="evidence" value="ECO:0007669"/>
    <property type="project" value="TreeGrafter"/>
</dbReference>
<dbReference type="CDD" id="cd01876">
    <property type="entry name" value="YihA_EngB"/>
    <property type="match status" value="1"/>
</dbReference>
<dbReference type="eggNOG" id="COG0218">
    <property type="taxonomic scope" value="Bacteria"/>
</dbReference>
<dbReference type="RefSeq" id="WP_045446064.1">
    <property type="nucleotide sequence ID" value="NZ_BBIO01000008.1"/>
</dbReference>
<dbReference type="Gene3D" id="3.40.50.300">
    <property type="entry name" value="P-loop containing nucleotide triphosphate hydrolases"/>
    <property type="match status" value="1"/>
</dbReference>
<dbReference type="InterPro" id="IPR027417">
    <property type="entry name" value="P-loop_NTPase"/>
</dbReference>
<evidence type="ECO:0000313" key="13">
    <source>
        <dbReference type="Proteomes" id="UP000028702"/>
    </source>
</evidence>
<dbReference type="NCBIfam" id="TIGR03598">
    <property type="entry name" value="GTPase_YsxC"/>
    <property type="match status" value="1"/>
</dbReference>
<reference evidence="12 13" key="1">
    <citation type="submission" date="2014-07" db="EMBL/GenBank/DDBJ databases">
        <title>Tepidicaulis marinum gen. nov., sp. nov., a novel marine bacterium denitrifying nitrate to nitrous oxide strictly under microaerobic conditions.</title>
        <authorList>
            <person name="Takeuchi M."/>
            <person name="Yamagishi T."/>
            <person name="Kamagata Y."/>
            <person name="Oshima K."/>
            <person name="Hattori M."/>
            <person name="Katayama T."/>
            <person name="Hanada S."/>
            <person name="Tamaki H."/>
            <person name="Marumo K."/>
            <person name="Maeda H."/>
            <person name="Nedachi M."/>
            <person name="Iwasaki W."/>
            <person name="Suwa Y."/>
            <person name="Sakata S."/>
        </authorList>
    </citation>
    <scope>NUCLEOTIDE SEQUENCE [LARGE SCALE GENOMIC DNA]</scope>
    <source>
        <strain evidence="12 13">MA2</strain>
    </source>
</reference>
<dbReference type="STRING" id="1333998.M2A_1797"/>
<evidence type="ECO:0000256" key="1">
    <source>
        <dbReference type="ARBA" id="ARBA00001946"/>
    </source>
</evidence>
<evidence type="ECO:0000256" key="3">
    <source>
        <dbReference type="ARBA" id="ARBA00022618"/>
    </source>
</evidence>
<organism evidence="12 13">
    <name type="scientific">Tepidicaulis marinus</name>
    <dbReference type="NCBI Taxonomy" id="1333998"/>
    <lineage>
        <taxon>Bacteria</taxon>
        <taxon>Pseudomonadati</taxon>
        <taxon>Pseudomonadota</taxon>
        <taxon>Alphaproteobacteria</taxon>
        <taxon>Hyphomicrobiales</taxon>
        <taxon>Parvibaculaceae</taxon>
        <taxon>Tepidicaulis</taxon>
    </lineage>
</organism>
<dbReference type="InterPro" id="IPR030393">
    <property type="entry name" value="G_ENGB_dom"/>
</dbReference>
<dbReference type="EMBL" id="BBIO01000008">
    <property type="protein sequence ID" value="GAK45298.1"/>
    <property type="molecule type" value="Genomic_DNA"/>
</dbReference>
<dbReference type="AlphaFoldDB" id="A0A081BB80"/>
<evidence type="ECO:0000256" key="8">
    <source>
        <dbReference type="ARBA" id="ARBA00023210"/>
    </source>
</evidence>
<evidence type="ECO:0000256" key="10">
    <source>
        <dbReference type="HAMAP-Rule" id="MF_00321"/>
    </source>
</evidence>
<dbReference type="Proteomes" id="UP000028702">
    <property type="component" value="Unassembled WGS sequence"/>
</dbReference>
<proteinExistence type="inferred from homology"/>
<evidence type="ECO:0000256" key="5">
    <source>
        <dbReference type="ARBA" id="ARBA00022741"/>
    </source>
</evidence>
<comment type="function">
    <text evidence="10">Necessary for normal cell division and for the maintenance of normal septation.</text>
</comment>
<dbReference type="GO" id="GO:0046872">
    <property type="term" value="F:metal ion binding"/>
    <property type="evidence" value="ECO:0007669"/>
    <property type="project" value="UniProtKB-KW"/>
</dbReference>
<evidence type="ECO:0000256" key="7">
    <source>
        <dbReference type="ARBA" id="ARBA00023134"/>
    </source>
</evidence>
<keyword evidence="7 10" id="KW-0342">GTP-binding</keyword>
<evidence type="ECO:0000313" key="12">
    <source>
        <dbReference type="EMBL" id="GAK45298.1"/>
    </source>
</evidence>
<sequence length="237" mass="25834">MDEKGGPEDEAEHAAYLEQGRWLFAQACDFLLGVVSMKQLPPMDLPEVAFAGRSNVGKSSLVNALTGRKTLARTSNTPGRTKELNYFRLGPHTESGEGPALYLVDLPGYGYARETKTRVEAWTDLVMSYLQGRANLQRVILLIDSRHGVKPNDREVMSLLDKAAVSYLAVLTKADKLKPSELKKVVEATAAELKKHPAAHPEVIATSSVTKEGIAELRAHITALVPDLDMGSALAER</sequence>
<keyword evidence="9 10" id="KW-0131">Cell cycle</keyword>
<keyword evidence="3 10" id="KW-0132">Cell division</keyword>
<name>A0A081BB80_9HYPH</name>
<dbReference type="HAMAP" id="MF_00321">
    <property type="entry name" value="GTPase_EngB"/>
    <property type="match status" value="1"/>
</dbReference>
<keyword evidence="5 10" id="KW-0547">Nucleotide-binding</keyword>
<accession>A0A081BB80</accession>
<comment type="similarity">
    <text evidence="2 10">Belongs to the TRAFAC class TrmE-Era-EngA-EngB-Septin-like GTPase superfamily. EngB GTPase family.</text>
</comment>
<keyword evidence="13" id="KW-1185">Reference proteome</keyword>
<keyword evidence="6" id="KW-0460">Magnesium</keyword>
<dbReference type="Pfam" id="PF01926">
    <property type="entry name" value="MMR_HSR1"/>
    <property type="match status" value="1"/>
</dbReference>
<dbReference type="InterPro" id="IPR006073">
    <property type="entry name" value="GTP-bd"/>
</dbReference>
<comment type="cofactor">
    <cofactor evidence="1">
        <name>Mg(2+)</name>
        <dbReference type="ChEBI" id="CHEBI:18420"/>
    </cofactor>
</comment>
<gene>
    <name evidence="10" type="primary">engB</name>
    <name evidence="12" type="ORF">M2A_1797</name>
</gene>
<dbReference type="PROSITE" id="PS51706">
    <property type="entry name" value="G_ENGB"/>
    <property type="match status" value="1"/>
</dbReference>
<dbReference type="GO" id="GO:0005525">
    <property type="term" value="F:GTP binding"/>
    <property type="evidence" value="ECO:0007669"/>
    <property type="project" value="UniProtKB-UniRule"/>
</dbReference>
<evidence type="ECO:0000256" key="4">
    <source>
        <dbReference type="ARBA" id="ARBA00022723"/>
    </source>
</evidence>
<evidence type="ECO:0000259" key="11">
    <source>
        <dbReference type="PROSITE" id="PS51706"/>
    </source>
</evidence>
<evidence type="ECO:0000256" key="9">
    <source>
        <dbReference type="ARBA" id="ARBA00023306"/>
    </source>
</evidence>
<protein>
    <recommendedName>
        <fullName evidence="10">Probable GTP-binding protein EngB</fullName>
    </recommendedName>
</protein>